<feature type="transmembrane region" description="Helical" evidence="2">
    <location>
        <begin position="152"/>
        <end position="175"/>
    </location>
</feature>
<evidence type="ECO:0000256" key="1">
    <source>
        <dbReference type="SAM" id="MobiDB-lite"/>
    </source>
</evidence>
<protein>
    <submittedName>
        <fullName evidence="3">Uncharacterized protein</fullName>
    </submittedName>
</protein>
<organism evidence="3 4">
    <name type="scientific">Solirubrobacter pauli</name>
    <dbReference type="NCBI Taxonomy" id="166793"/>
    <lineage>
        <taxon>Bacteria</taxon>
        <taxon>Bacillati</taxon>
        <taxon>Actinomycetota</taxon>
        <taxon>Thermoleophilia</taxon>
        <taxon>Solirubrobacterales</taxon>
        <taxon>Solirubrobacteraceae</taxon>
        <taxon>Solirubrobacter</taxon>
    </lineage>
</organism>
<name>A0A660KVD8_9ACTN</name>
<keyword evidence="2" id="KW-0472">Membrane</keyword>
<dbReference type="EMBL" id="RBIL01000003">
    <property type="protein sequence ID" value="RKQ84963.1"/>
    <property type="molecule type" value="Genomic_DNA"/>
</dbReference>
<evidence type="ECO:0000313" key="4">
    <source>
        <dbReference type="Proteomes" id="UP000278962"/>
    </source>
</evidence>
<keyword evidence="2" id="KW-1133">Transmembrane helix</keyword>
<feature type="region of interest" description="Disordered" evidence="1">
    <location>
        <begin position="309"/>
        <end position="333"/>
    </location>
</feature>
<feature type="transmembrane region" description="Helical" evidence="2">
    <location>
        <begin position="215"/>
        <end position="236"/>
    </location>
</feature>
<keyword evidence="2" id="KW-0812">Transmembrane</keyword>
<feature type="transmembrane region" description="Helical" evidence="2">
    <location>
        <begin position="112"/>
        <end position="132"/>
    </location>
</feature>
<reference evidence="3 4" key="1">
    <citation type="submission" date="2018-10" db="EMBL/GenBank/DDBJ databases">
        <title>Genomic Encyclopedia of Archaeal and Bacterial Type Strains, Phase II (KMG-II): from individual species to whole genera.</title>
        <authorList>
            <person name="Goeker M."/>
        </authorList>
    </citation>
    <scope>NUCLEOTIDE SEQUENCE [LARGE SCALE GENOMIC DNA]</scope>
    <source>
        <strain evidence="3 4">DSM 14954</strain>
    </source>
</reference>
<sequence>MRPTRRRATVQHTPAQQMLGAAEAMLRHALASGIVVPEAVVETVELACTHRRAGGEGELEPPTPALLRRLARAHAELVRLVAPATPRTILLLSHGRRSRLAMLGPVRLVRQMLVAVLVLLAAFVALSTTDYVNGTGGDILNSTGLSLLVNELFFLAAGGLGAAFSALFTAYRYIAEGTYDPKFESSYWLRFILGLMAGLLLPALVPLGADAEAEGISRPLLALLGGFSASVLYRILERLVGAVESLVRADSRELRAARRAADLAQASDRARLERLELVGHLRRLEQQARAGGTPDQLAEDLGRMVGTLLPVAPQDADDASDEHPQPLISPPAR</sequence>
<comment type="caution">
    <text evidence="3">The sequence shown here is derived from an EMBL/GenBank/DDBJ whole genome shotgun (WGS) entry which is preliminary data.</text>
</comment>
<accession>A0A660KVD8</accession>
<dbReference type="RefSeq" id="WP_121258513.1">
    <property type="nucleotide sequence ID" value="NZ_RBIL01000003.1"/>
</dbReference>
<proteinExistence type="predicted"/>
<dbReference type="OrthoDB" id="982725at2"/>
<evidence type="ECO:0000313" key="3">
    <source>
        <dbReference type="EMBL" id="RKQ84963.1"/>
    </source>
</evidence>
<dbReference type="AlphaFoldDB" id="A0A660KVD8"/>
<evidence type="ECO:0000256" key="2">
    <source>
        <dbReference type="SAM" id="Phobius"/>
    </source>
</evidence>
<gene>
    <name evidence="3" type="ORF">C8N24_6594</name>
</gene>
<dbReference type="Proteomes" id="UP000278962">
    <property type="component" value="Unassembled WGS sequence"/>
</dbReference>
<feature type="transmembrane region" description="Helical" evidence="2">
    <location>
        <begin position="187"/>
        <end position="209"/>
    </location>
</feature>
<keyword evidence="4" id="KW-1185">Reference proteome</keyword>